<keyword evidence="4" id="KW-1185">Reference proteome</keyword>
<evidence type="ECO:0000256" key="1">
    <source>
        <dbReference type="ARBA" id="ARBA00006547"/>
    </source>
</evidence>
<dbReference type="SUPFAM" id="SSF54001">
    <property type="entry name" value="Cysteine proteinases"/>
    <property type="match status" value="1"/>
</dbReference>
<dbReference type="InterPro" id="IPR053710">
    <property type="entry name" value="Arylamine_NAT_domain_sf"/>
</dbReference>
<name>A0A974WHU9_9BACT</name>
<dbReference type="PANTHER" id="PTHR11786">
    <property type="entry name" value="N-HYDROXYARYLAMINE O-ACETYLTRANSFERASE"/>
    <property type="match status" value="1"/>
</dbReference>
<evidence type="ECO:0000313" key="3">
    <source>
        <dbReference type="EMBL" id="QSE98671.1"/>
    </source>
</evidence>
<proteinExistence type="inferred from homology"/>
<evidence type="ECO:0000256" key="2">
    <source>
        <dbReference type="RuleBase" id="RU003452"/>
    </source>
</evidence>
<dbReference type="KEGG" id="fuv:JR347_06215"/>
<dbReference type="InterPro" id="IPR038765">
    <property type="entry name" value="Papain-like_cys_pep_sf"/>
</dbReference>
<dbReference type="RefSeq" id="WP_205723185.1">
    <property type="nucleotide sequence ID" value="NZ_CP070608.1"/>
</dbReference>
<dbReference type="Gene3D" id="3.30.2140.20">
    <property type="match status" value="1"/>
</dbReference>
<dbReference type="GO" id="GO:0016407">
    <property type="term" value="F:acetyltransferase activity"/>
    <property type="evidence" value="ECO:0007669"/>
    <property type="project" value="InterPro"/>
</dbReference>
<accession>A0A974WHU9</accession>
<evidence type="ECO:0000313" key="4">
    <source>
        <dbReference type="Proteomes" id="UP000662783"/>
    </source>
</evidence>
<dbReference type="Pfam" id="PF00797">
    <property type="entry name" value="Acetyltransf_2"/>
    <property type="match status" value="1"/>
</dbReference>
<dbReference type="AlphaFoldDB" id="A0A974WHU9"/>
<gene>
    <name evidence="3" type="ORF">JR347_06215</name>
</gene>
<dbReference type="PRINTS" id="PR01543">
    <property type="entry name" value="ANATRNSFRASE"/>
</dbReference>
<dbReference type="PANTHER" id="PTHR11786:SF0">
    <property type="entry name" value="ARYLAMINE N-ACETYLTRANSFERASE 4-RELATED"/>
    <property type="match status" value="1"/>
</dbReference>
<comment type="similarity">
    <text evidence="1 2">Belongs to the arylamine N-acetyltransferase family.</text>
</comment>
<organism evidence="3 4">
    <name type="scientific">Fulvivirga lutea</name>
    <dbReference type="NCBI Taxonomy" id="2810512"/>
    <lineage>
        <taxon>Bacteria</taxon>
        <taxon>Pseudomonadati</taxon>
        <taxon>Bacteroidota</taxon>
        <taxon>Cytophagia</taxon>
        <taxon>Cytophagales</taxon>
        <taxon>Fulvivirgaceae</taxon>
        <taxon>Fulvivirga</taxon>
    </lineage>
</organism>
<reference evidence="3" key="1">
    <citation type="submission" date="2021-02" db="EMBL/GenBank/DDBJ databases">
        <title>Fulvivirga sp. S481 isolated from sea water.</title>
        <authorList>
            <person name="Bae S.S."/>
            <person name="Baek K."/>
        </authorList>
    </citation>
    <scope>NUCLEOTIDE SEQUENCE</scope>
    <source>
        <strain evidence="3">S481</strain>
    </source>
</reference>
<dbReference type="InterPro" id="IPR001447">
    <property type="entry name" value="Arylamine_N-AcTrfase"/>
</dbReference>
<protein>
    <submittedName>
        <fullName evidence="3">Arylamine N-acetyltransferase</fullName>
    </submittedName>
</protein>
<dbReference type="Proteomes" id="UP000662783">
    <property type="component" value="Chromosome"/>
</dbReference>
<sequence>MCNKSLSKTAYLDRLGCSEPTQTTFHYLKKLVLAHLLSIPFENLDIHDKIPITLNIDNIYNKIVARKRGGFCYELNGLFFHLLKSVGYDVRMISARVYGEDGSLSPEYDHLALLVTINDTSYLTDVGFGEFAIIPLTINTEREQYDGRKYYRVIKELNGRYLVMHKDKNKWVYDYNFNLKPRSLDEFNQMCEFHQTNSESHFMKKRVCTILTKDGRITMADAELKIDWRGEKFNTSFDSRLINKIQKYYFFN</sequence>
<dbReference type="EMBL" id="CP070608">
    <property type="protein sequence ID" value="QSE98671.1"/>
    <property type="molecule type" value="Genomic_DNA"/>
</dbReference>